<dbReference type="Gene3D" id="1.10.10.60">
    <property type="entry name" value="Homeodomain-like"/>
    <property type="match status" value="1"/>
</dbReference>
<evidence type="ECO:0008006" key="3">
    <source>
        <dbReference type="Google" id="ProtNLM"/>
    </source>
</evidence>
<dbReference type="Proteomes" id="UP000323166">
    <property type="component" value="Unassembled WGS sequence"/>
</dbReference>
<dbReference type="EMBL" id="VNHM01000035">
    <property type="protein sequence ID" value="TYO91998.1"/>
    <property type="molecule type" value="Genomic_DNA"/>
</dbReference>
<sequence>MISVVNKEIIRRLYFKQQKSIRWIARELKMSRKTVRKALVDSDEPKYNLTRPKPKPVTSHIRPIIKQWLQEEKQYPTKQRYTAR</sequence>
<proteinExistence type="predicted"/>
<dbReference type="AlphaFoldDB" id="A0A5S4ZPG1"/>
<keyword evidence="2" id="KW-1185">Reference proteome</keyword>
<dbReference type="RefSeq" id="WP_166512867.1">
    <property type="nucleotide sequence ID" value="NZ_VNHM01000035.1"/>
</dbReference>
<evidence type="ECO:0000313" key="2">
    <source>
        <dbReference type="Proteomes" id="UP000323166"/>
    </source>
</evidence>
<gene>
    <name evidence="1" type="ORF">LX24_02958</name>
</gene>
<reference evidence="1 2" key="1">
    <citation type="submission" date="2019-07" db="EMBL/GenBank/DDBJ databases">
        <title>Genomic Encyclopedia of Type Strains, Phase I: the one thousand microbial genomes (KMG-I) project.</title>
        <authorList>
            <person name="Kyrpides N."/>
        </authorList>
    </citation>
    <scope>NUCLEOTIDE SEQUENCE [LARGE SCALE GENOMIC DNA]</scope>
    <source>
        <strain evidence="1 2">DSM 6562</strain>
    </source>
</reference>
<name>A0A5S4ZPG1_9FIRM</name>
<evidence type="ECO:0000313" key="1">
    <source>
        <dbReference type="EMBL" id="TYO91998.1"/>
    </source>
</evidence>
<organism evidence="1 2">
    <name type="scientific">Desulfallas thermosapovorans DSM 6562</name>
    <dbReference type="NCBI Taxonomy" id="1121431"/>
    <lineage>
        <taxon>Bacteria</taxon>
        <taxon>Bacillati</taxon>
        <taxon>Bacillota</taxon>
        <taxon>Clostridia</taxon>
        <taxon>Eubacteriales</taxon>
        <taxon>Desulfallaceae</taxon>
        <taxon>Desulfallas</taxon>
    </lineage>
</organism>
<accession>A0A5S4ZPG1</accession>
<comment type="caution">
    <text evidence="1">The sequence shown here is derived from an EMBL/GenBank/DDBJ whole genome shotgun (WGS) entry which is preliminary data.</text>
</comment>
<protein>
    <recommendedName>
        <fullName evidence="3">Homeodomain-like domain-containing protein</fullName>
    </recommendedName>
</protein>